<keyword evidence="1" id="KW-0472">Membrane</keyword>
<keyword evidence="1" id="KW-1133">Transmembrane helix</keyword>
<organism evidence="2 3">
    <name type="scientific">Achlya hypogyna</name>
    <name type="common">Oomycete</name>
    <name type="synonym">Protoachlya hypogyna</name>
    <dbReference type="NCBI Taxonomy" id="1202772"/>
    <lineage>
        <taxon>Eukaryota</taxon>
        <taxon>Sar</taxon>
        <taxon>Stramenopiles</taxon>
        <taxon>Oomycota</taxon>
        <taxon>Saprolegniomycetes</taxon>
        <taxon>Saprolegniales</taxon>
        <taxon>Achlyaceae</taxon>
        <taxon>Achlya</taxon>
    </lineage>
</organism>
<sequence length="416" mass="46989">MAKGNIEGFDDAVAAAEALDDGLFHMTPKHVFSTQNNPMCGITLPQWTSVLWTHGRLIEWRYVPRAVFLTFSSIFTGLLGLIEVLWYPYYVIDAEPLPEDPVFIIGHPRTGTTLLHNLLAADTRTFYHCTTFCAGFPSCFLWFERWGKWLFSGAIAPTRPMDSMPLHFDLPQEDECATTVLSHGASYYLALAFMAQETRFRKFLTLAAEDGATPADEARWTSAFLFLVKKLTLRGRLQAPDAPRRRLLLKSPIHTARVPLLRKLFPKASFIYLHRDPYKVLQSSAHMADTAFWYIYLNTPTDAQVTEYTLWQFERMWAVYNQSATGSATTGADRSVSADILEVPYADLVTQPMDVLQRIYTHAGVEWSPAVVATFKGEVAALAGYKVNSFVELPPALRSEIQRRAAGYFRAFGYPQ</sequence>
<comment type="caution">
    <text evidence="2">The sequence shown here is derived from an EMBL/GenBank/DDBJ whole genome shotgun (WGS) entry which is preliminary data.</text>
</comment>
<name>A0A1V9ZPK6_ACHHY</name>
<dbReference type="Gene3D" id="3.40.50.300">
    <property type="entry name" value="P-loop containing nucleotide triphosphate hydrolases"/>
    <property type="match status" value="1"/>
</dbReference>
<dbReference type="AlphaFoldDB" id="A0A1V9ZPK6"/>
<gene>
    <name evidence="2" type="ORF">ACHHYP_04001</name>
</gene>
<keyword evidence="3" id="KW-1185">Reference proteome</keyword>
<evidence type="ECO:0000313" key="3">
    <source>
        <dbReference type="Proteomes" id="UP000243579"/>
    </source>
</evidence>
<accession>A0A1V9ZPK6</accession>
<dbReference type="InterPro" id="IPR052736">
    <property type="entry name" value="Stf3_sulfotransferase"/>
</dbReference>
<dbReference type="SUPFAM" id="SSF52540">
    <property type="entry name" value="P-loop containing nucleoside triphosphate hydrolases"/>
    <property type="match status" value="1"/>
</dbReference>
<dbReference type="PANTHER" id="PTHR36451:SF1">
    <property type="entry name" value="OMEGA-HYDROXY-BETA-DIHYDROMENAQUINONE-9 SULFOTRANSFERASE STF3"/>
    <property type="match status" value="1"/>
</dbReference>
<dbReference type="EMBL" id="JNBR01000036">
    <property type="protein sequence ID" value="OQR99903.1"/>
    <property type="molecule type" value="Genomic_DNA"/>
</dbReference>
<protein>
    <recommendedName>
        <fullName evidence="4">Sulfotransferase</fullName>
    </recommendedName>
</protein>
<evidence type="ECO:0000256" key="1">
    <source>
        <dbReference type="SAM" id="Phobius"/>
    </source>
</evidence>
<evidence type="ECO:0008006" key="4">
    <source>
        <dbReference type="Google" id="ProtNLM"/>
    </source>
</evidence>
<evidence type="ECO:0000313" key="2">
    <source>
        <dbReference type="EMBL" id="OQR99903.1"/>
    </source>
</evidence>
<dbReference type="OrthoDB" id="429813at2759"/>
<feature type="transmembrane region" description="Helical" evidence="1">
    <location>
        <begin position="66"/>
        <end position="89"/>
    </location>
</feature>
<dbReference type="InterPro" id="IPR027417">
    <property type="entry name" value="P-loop_NTPase"/>
</dbReference>
<dbReference type="Proteomes" id="UP000243579">
    <property type="component" value="Unassembled WGS sequence"/>
</dbReference>
<reference evidence="2 3" key="1">
    <citation type="journal article" date="2014" name="Genome Biol. Evol.">
        <title>The secreted proteins of Achlya hypogyna and Thraustotheca clavata identify the ancestral oomycete secretome and reveal gene acquisitions by horizontal gene transfer.</title>
        <authorList>
            <person name="Misner I."/>
            <person name="Blouin N."/>
            <person name="Leonard G."/>
            <person name="Richards T.A."/>
            <person name="Lane C.E."/>
        </authorList>
    </citation>
    <scope>NUCLEOTIDE SEQUENCE [LARGE SCALE GENOMIC DNA]</scope>
    <source>
        <strain evidence="2 3">ATCC 48635</strain>
    </source>
</reference>
<dbReference type="PANTHER" id="PTHR36451">
    <property type="entry name" value="PAPS-DEPENDENT SULFOTRANSFERASE STF3"/>
    <property type="match status" value="1"/>
</dbReference>
<proteinExistence type="predicted"/>
<dbReference type="Pfam" id="PF13469">
    <property type="entry name" value="Sulfotransfer_3"/>
    <property type="match status" value="1"/>
</dbReference>
<keyword evidence="1" id="KW-0812">Transmembrane</keyword>